<evidence type="ECO:0000256" key="1">
    <source>
        <dbReference type="ARBA" id="ARBA00009370"/>
    </source>
</evidence>
<name>A0A3B0T713_9ZZZZ</name>
<sequence>MRTRRNVAGLLAVTALAIGLLKGRVRRYLIKEGSMMPTLAPDDFVMATRLTRRPNRGDVVIVQHPERPEMDVVKRVIGLPGETIDISAGQVHIDGSVLAEPWADGPTHPDGEWHLGPDDIFVLSDARSLTLADSRTFGPVDGSNTLWKVTAVYWPLRHRQRL</sequence>
<dbReference type="GO" id="GO:0004252">
    <property type="term" value="F:serine-type endopeptidase activity"/>
    <property type="evidence" value="ECO:0007669"/>
    <property type="project" value="InterPro"/>
</dbReference>
<dbReference type="Gene3D" id="2.10.109.10">
    <property type="entry name" value="Umud Fragment, subunit A"/>
    <property type="match status" value="1"/>
</dbReference>
<dbReference type="InterPro" id="IPR019757">
    <property type="entry name" value="Pept_S26A_signal_pept_1_Lys-AS"/>
</dbReference>
<gene>
    <name evidence="4" type="ORF">MNBD_ACTINO02-2094</name>
</gene>
<comment type="similarity">
    <text evidence="1">Belongs to the peptidase S26 family.</text>
</comment>
<dbReference type="SUPFAM" id="SSF51306">
    <property type="entry name" value="LexA/Signal peptidase"/>
    <property type="match status" value="1"/>
</dbReference>
<proteinExistence type="inferred from homology"/>
<organism evidence="4">
    <name type="scientific">hydrothermal vent metagenome</name>
    <dbReference type="NCBI Taxonomy" id="652676"/>
    <lineage>
        <taxon>unclassified sequences</taxon>
        <taxon>metagenomes</taxon>
        <taxon>ecological metagenomes</taxon>
    </lineage>
</organism>
<protein>
    <submittedName>
        <fullName evidence="4">Signal peptidase I</fullName>
        <ecNumber evidence="4">3.4.21.89</ecNumber>
    </submittedName>
</protein>
<dbReference type="Pfam" id="PF10502">
    <property type="entry name" value="Peptidase_S26"/>
    <property type="match status" value="1"/>
</dbReference>
<evidence type="ECO:0000313" key="4">
    <source>
        <dbReference type="EMBL" id="VAW09137.1"/>
    </source>
</evidence>
<dbReference type="InterPro" id="IPR000223">
    <property type="entry name" value="Pept_S26A_signal_pept_1"/>
</dbReference>
<accession>A0A3B0T713</accession>
<dbReference type="PANTHER" id="PTHR43390">
    <property type="entry name" value="SIGNAL PEPTIDASE I"/>
    <property type="match status" value="1"/>
</dbReference>
<dbReference type="PROSITE" id="PS00760">
    <property type="entry name" value="SPASE_I_2"/>
    <property type="match status" value="1"/>
</dbReference>
<feature type="domain" description="Peptidase S26" evidence="3">
    <location>
        <begin position="10"/>
        <end position="154"/>
    </location>
</feature>
<keyword evidence="2 4" id="KW-0378">Hydrolase</keyword>
<dbReference type="AlphaFoldDB" id="A0A3B0T713"/>
<dbReference type="PRINTS" id="PR00727">
    <property type="entry name" value="LEADERPTASE"/>
</dbReference>
<dbReference type="InterPro" id="IPR036286">
    <property type="entry name" value="LexA/Signal_pep-like_sf"/>
</dbReference>
<dbReference type="EC" id="3.4.21.89" evidence="4"/>
<dbReference type="GO" id="GO:0006465">
    <property type="term" value="P:signal peptide processing"/>
    <property type="evidence" value="ECO:0007669"/>
    <property type="project" value="InterPro"/>
</dbReference>
<dbReference type="EMBL" id="UOEK01000525">
    <property type="protein sequence ID" value="VAW09137.1"/>
    <property type="molecule type" value="Genomic_DNA"/>
</dbReference>
<dbReference type="GO" id="GO:0016020">
    <property type="term" value="C:membrane"/>
    <property type="evidence" value="ECO:0007669"/>
    <property type="project" value="InterPro"/>
</dbReference>
<dbReference type="GO" id="GO:0009003">
    <property type="term" value="F:signal peptidase activity"/>
    <property type="evidence" value="ECO:0007669"/>
    <property type="project" value="UniProtKB-EC"/>
</dbReference>
<evidence type="ECO:0000259" key="3">
    <source>
        <dbReference type="Pfam" id="PF10502"/>
    </source>
</evidence>
<dbReference type="NCBIfam" id="TIGR02227">
    <property type="entry name" value="sigpep_I_bact"/>
    <property type="match status" value="1"/>
</dbReference>
<dbReference type="CDD" id="cd06530">
    <property type="entry name" value="S26_SPase_I"/>
    <property type="match status" value="1"/>
</dbReference>
<reference evidence="4" key="1">
    <citation type="submission" date="2018-06" db="EMBL/GenBank/DDBJ databases">
        <authorList>
            <person name="Zhirakovskaya E."/>
        </authorList>
    </citation>
    <scope>NUCLEOTIDE SEQUENCE</scope>
</reference>
<evidence type="ECO:0000256" key="2">
    <source>
        <dbReference type="ARBA" id="ARBA00022801"/>
    </source>
</evidence>
<dbReference type="InterPro" id="IPR019533">
    <property type="entry name" value="Peptidase_S26"/>
</dbReference>
<dbReference type="PANTHER" id="PTHR43390:SF1">
    <property type="entry name" value="CHLOROPLAST PROCESSING PEPTIDASE"/>
    <property type="match status" value="1"/>
</dbReference>